<accession>A0A6N7SBJ8</accession>
<dbReference type="InterPro" id="IPR036388">
    <property type="entry name" value="WH-like_DNA-bd_sf"/>
</dbReference>
<dbReference type="Pfam" id="PF04326">
    <property type="entry name" value="SLFN_AlbA_2"/>
    <property type="match status" value="1"/>
</dbReference>
<dbReference type="InterPro" id="IPR038461">
    <property type="entry name" value="Schlafen_AlbA_2_dom_sf"/>
</dbReference>
<gene>
    <name evidence="3" type="ORF">GKD88_16835</name>
    <name evidence="2" type="ORF">GKE08_16955</name>
</gene>
<evidence type="ECO:0000313" key="5">
    <source>
        <dbReference type="Proteomes" id="UP000480929"/>
    </source>
</evidence>
<keyword evidence="5" id="KW-1185">Reference proteome</keyword>
<evidence type="ECO:0000313" key="4">
    <source>
        <dbReference type="Proteomes" id="UP000433575"/>
    </source>
</evidence>
<dbReference type="EMBL" id="WKPJ01000041">
    <property type="protein sequence ID" value="MSA91022.1"/>
    <property type="molecule type" value="Genomic_DNA"/>
</dbReference>
<dbReference type="AlphaFoldDB" id="A0A6N7SBJ8"/>
<reference evidence="4 5" key="1">
    <citation type="journal article" date="2019" name="Nat. Med.">
        <title>A library of human gut bacterial isolates paired with longitudinal multiomics data enables mechanistic microbiome research.</title>
        <authorList>
            <person name="Poyet M."/>
            <person name="Groussin M."/>
            <person name="Gibbons S.M."/>
            <person name="Avila-Pacheco J."/>
            <person name="Jiang X."/>
            <person name="Kearney S.M."/>
            <person name="Perrotta A.R."/>
            <person name="Berdy B."/>
            <person name="Zhao S."/>
            <person name="Lieberman T.D."/>
            <person name="Swanson P.K."/>
            <person name="Smith M."/>
            <person name="Roesemann S."/>
            <person name="Alexander J.E."/>
            <person name="Rich S.A."/>
            <person name="Livny J."/>
            <person name="Vlamakis H."/>
            <person name="Clish C."/>
            <person name="Bullock K."/>
            <person name="Deik A."/>
            <person name="Scott J."/>
            <person name="Pierce K.A."/>
            <person name="Xavier R.J."/>
            <person name="Alm E.J."/>
        </authorList>
    </citation>
    <scope>NUCLEOTIDE SEQUENCE [LARGE SCALE GENOMIC DNA]</scope>
    <source>
        <strain evidence="2 4">BIOML-A4</strain>
        <strain evidence="3 5">BIOML-A5</strain>
    </source>
</reference>
<dbReference type="Gene3D" id="3.30.950.30">
    <property type="entry name" value="Schlafen, AAA domain"/>
    <property type="match status" value="1"/>
</dbReference>
<dbReference type="Proteomes" id="UP000480929">
    <property type="component" value="Unassembled WGS sequence"/>
</dbReference>
<comment type="caution">
    <text evidence="2">The sequence shown here is derived from an EMBL/GenBank/DDBJ whole genome shotgun (WGS) entry which is preliminary data.</text>
</comment>
<dbReference type="Pfam" id="PF13749">
    <property type="entry name" value="HATPase_c_4"/>
    <property type="match status" value="1"/>
</dbReference>
<dbReference type="OrthoDB" id="9813719at2"/>
<sequence>MERESKTLEYTEQITRTFLKTVSAYANYGSGKIVFGISDDGIILGLDNPEQLCLNIENMINDNLSPIPDYSLEICRNQTIVLTVFEGLYKPYLYRSKAYKRNDSATIEVNRLDLNRLVLDGMNQTFEEQISNEQNLTFQTLETTLVQELKIEGLSNDILKTLQLMTPDGCYTNAAALIADHNQFKGVDIIRFGTTISELRDRKTLENCSILTQFFEALNIYRQYYQIEKIEGAVRRKIDLIPEEAFREALANALVHRLWDVDSNIKISMFEDKIEISSPGSLPPGISKEEYLNGQISTLRNPIIGNLFYRLNYIEKFGTGIKRINEAYSHNLTKPNYQVYENSITVGLPTLNEELNLNEDEKQILNVFDGKKILTRAQIDELTGFNKAKTVRILNHLTEQSVIQKTGKGRDIKYTLLQK</sequence>
<organism evidence="2 4">
    <name type="scientific">Holdemania massiliensis</name>
    <dbReference type="NCBI Taxonomy" id="1468449"/>
    <lineage>
        <taxon>Bacteria</taxon>
        <taxon>Bacillati</taxon>
        <taxon>Bacillota</taxon>
        <taxon>Erysipelotrichia</taxon>
        <taxon>Erysipelotrichales</taxon>
        <taxon>Erysipelotrichaceae</taxon>
        <taxon>Holdemania</taxon>
    </lineage>
</organism>
<dbReference type="Gene3D" id="3.30.565.60">
    <property type="match status" value="1"/>
</dbReference>
<evidence type="ECO:0000259" key="1">
    <source>
        <dbReference type="Pfam" id="PF04326"/>
    </source>
</evidence>
<feature type="domain" description="Schlafen AlbA-2" evidence="1">
    <location>
        <begin position="4"/>
        <end position="108"/>
    </location>
</feature>
<evidence type="ECO:0000313" key="3">
    <source>
        <dbReference type="EMBL" id="MSC34793.1"/>
    </source>
</evidence>
<dbReference type="Gene3D" id="1.10.10.10">
    <property type="entry name" value="Winged helix-like DNA-binding domain superfamily/Winged helix DNA-binding domain"/>
    <property type="match status" value="1"/>
</dbReference>
<dbReference type="EMBL" id="WKPI01000044">
    <property type="protein sequence ID" value="MSC34793.1"/>
    <property type="molecule type" value="Genomic_DNA"/>
</dbReference>
<dbReference type="PANTHER" id="PTHR30595">
    <property type="entry name" value="GLPR-RELATED TRANSCRIPTIONAL REPRESSOR"/>
    <property type="match status" value="1"/>
</dbReference>
<protein>
    <submittedName>
        <fullName evidence="2">AAA family ATPase</fullName>
    </submittedName>
</protein>
<dbReference type="Proteomes" id="UP000433575">
    <property type="component" value="Unassembled WGS sequence"/>
</dbReference>
<dbReference type="InterPro" id="IPR007421">
    <property type="entry name" value="Schlafen_AlbA_2_dom"/>
</dbReference>
<dbReference type="InterPro" id="IPR038475">
    <property type="entry name" value="RecG_C_sf"/>
</dbReference>
<evidence type="ECO:0000313" key="2">
    <source>
        <dbReference type="EMBL" id="MSA91022.1"/>
    </source>
</evidence>
<name>A0A6N7SBJ8_9FIRM</name>
<dbReference type="RefSeq" id="WP_154240404.1">
    <property type="nucleotide sequence ID" value="NZ_CALJPI010000062.1"/>
</dbReference>
<dbReference type="PANTHER" id="PTHR30595:SF6">
    <property type="entry name" value="SCHLAFEN ALBA-2 DOMAIN-CONTAINING PROTEIN"/>
    <property type="match status" value="1"/>
</dbReference>
<proteinExistence type="predicted"/>